<reference evidence="1" key="1">
    <citation type="submission" date="2022-11" db="EMBL/GenBank/DDBJ databases">
        <title>Chromosome-level genome of Pogonophryne albipinna.</title>
        <authorList>
            <person name="Jo E."/>
        </authorList>
    </citation>
    <scope>NUCLEOTIDE SEQUENCE</scope>
    <source>
        <strain evidence="1">SGF0006</strain>
        <tissue evidence="1">Muscle</tissue>
    </source>
</reference>
<evidence type="ECO:0000313" key="1">
    <source>
        <dbReference type="EMBL" id="KAJ4921756.1"/>
    </source>
</evidence>
<keyword evidence="2" id="KW-1185">Reference proteome</keyword>
<sequence length="71" mass="7807">MSQLTQKVSTLIPASWRERALTQECTVGILRLVTPTVGQSVWLLTQVSRGVQHVPRQDSGVSACGKESTWL</sequence>
<dbReference type="AlphaFoldDB" id="A0AAD6ABM6"/>
<proteinExistence type="predicted"/>
<evidence type="ECO:0000313" key="2">
    <source>
        <dbReference type="Proteomes" id="UP001219934"/>
    </source>
</evidence>
<dbReference type="EMBL" id="JAPTMU010000106">
    <property type="protein sequence ID" value="KAJ4921756.1"/>
    <property type="molecule type" value="Genomic_DNA"/>
</dbReference>
<comment type="caution">
    <text evidence="1">The sequence shown here is derived from an EMBL/GenBank/DDBJ whole genome shotgun (WGS) entry which is preliminary data.</text>
</comment>
<gene>
    <name evidence="1" type="ORF">JOQ06_016466</name>
</gene>
<accession>A0AAD6ABM6</accession>
<protein>
    <submittedName>
        <fullName evidence="1">Uncharacterized protein</fullName>
    </submittedName>
</protein>
<dbReference type="Proteomes" id="UP001219934">
    <property type="component" value="Unassembled WGS sequence"/>
</dbReference>
<organism evidence="1 2">
    <name type="scientific">Pogonophryne albipinna</name>
    <dbReference type="NCBI Taxonomy" id="1090488"/>
    <lineage>
        <taxon>Eukaryota</taxon>
        <taxon>Metazoa</taxon>
        <taxon>Chordata</taxon>
        <taxon>Craniata</taxon>
        <taxon>Vertebrata</taxon>
        <taxon>Euteleostomi</taxon>
        <taxon>Actinopterygii</taxon>
        <taxon>Neopterygii</taxon>
        <taxon>Teleostei</taxon>
        <taxon>Neoteleostei</taxon>
        <taxon>Acanthomorphata</taxon>
        <taxon>Eupercaria</taxon>
        <taxon>Perciformes</taxon>
        <taxon>Notothenioidei</taxon>
        <taxon>Pogonophryne</taxon>
    </lineage>
</organism>
<name>A0AAD6ABM6_9TELE</name>